<evidence type="ECO:0000313" key="3">
    <source>
        <dbReference type="Proteomes" id="UP000762676"/>
    </source>
</evidence>
<sequence>WRKFLQIMVGPSIGTMIEVGTRQHGLYHKTATMKFDRTCFEETKRHHDNSYPVEANRKEEKGTTPKHQALADNSGAEPQDNQVAP</sequence>
<proteinExistence type="predicted"/>
<comment type="caution">
    <text evidence="2">The sequence shown here is derived from an EMBL/GenBank/DDBJ whole genome shotgun (WGS) entry which is preliminary data.</text>
</comment>
<feature type="compositionally biased region" description="Basic and acidic residues" evidence="1">
    <location>
        <begin position="44"/>
        <end position="63"/>
    </location>
</feature>
<accession>A0AAV4JN59</accession>
<dbReference type="EMBL" id="BMAT01003374">
    <property type="protein sequence ID" value="GFS24228.1"/>
    <property type="molecule type" value="Genomic_DNA"/>
</dbReference>
<dbReference type="AlphaFoldDB" id="A0AAV4JN59"/>
<organism evidence="2 3">
    <name type="scientific">Elysia marginata</name>
    <dbReference type="NCBI Taxonomy" id="1093978"/>
    <lineage>
        <taxon>Eukaryota</taxon>
        <taxon>Metazoa</taxon>
        <taxon>Spiralia</taxon>
        <taxon>Lophotrochozoa</taxon>
        <taxon>Mollusca</taxon>
        <taxon>Gastropoda</taxon>
        <taxon>Heterobranchia</taxon>
        <taxon>Euthyneura</taxon>
        <taxon>Panpulmonata</taxon>
        <taxon>Sacoglossa</taxon>
        <taxon>Placobranchoidea</taxon>
        <taxon>Plakobranchidae</taxon>
        <taxon>Elysia</taxon>
    </lineage>
</organism>
<keyword evidence="3" id="KW-1185">Reference proteome</keyword>
<name>A0AAV4JN59_9GAST</name>
<feature type="region of interest" description="Disordered" evidence="1">
    <location>
        <begin position="44"/>
        <end position="85"/>
    </location>
</feature>
<protein>
    <submittedName>
        <fullName evidence="2">Uncharacterized protein</fullName>
    </submittedName>
</protein>
<reference evidence="2 3" key="1">
    <citation type="journal article" date="2021" name="Elife">
        <title>Chloroplast acquisition without the gene transfer in kleptoplastic sea slugs, Plakobranchus ocellatus.</title>
        <authorList>
            <person name="Maeda T."/>
            <person name="Takahashi S."/>
            <person name="Yoshida T."/>
            <person name="Shimamura S."/>
            <person name="Takaki Y."/>
            <person name="Nagai Y."/>
            <person name="Toyoda A."/>
            <person name="Suzuki Y."/>
            <person name="Arimoto A."/>
            <person name="Ishii H."/>
            <person name="Satoh N."/>
            <person name="Nishiyama T."/>
            <person name="Hasebe M."/>
            <person name="Maruyama T."/>
            <person name="Minagawa J."/>
            <person name="Obokata J."/>
            <person name="Shigenobu S."/>
        </authorList>
    </citation>
    <scope>NUCLEOTIDE SEQUENCE [LARGE SCALE GENOMIC DNA]</scope>
</reference>
<evidence type="ECO:0000256" key="1">
    <source>
        <dbReference type="SAM" id="MobiDB-lite"/>
    </source>
</evidence>
<feature type="non-terminal residue" evidence="2">
    <location>
        <position position="1"/>
    </location>
</feature>
<gene>
    <name evidence="2" type="ORF">ElyMa_001658300</name>
</gene>
<evidence type="ECO:0000313" key="2">
    <source>
        <dbReference type="EMBL" id="GFS24228.1"/>
    </source>
</evidence>
<dbReference type="Proteomes" id="UP000762676">
    <property type="component" value="Unassembled WGS sequence"/>
</dbReference>